<comment type="caution">
    <text evidence="3">The sequence shown here is derived from an EMBL/GenBank/DDBJ whole genome shotgun (WGS) entry which is preliminary data.</text>
</comment>
<keyword evidence="4" id="KW-1185">Reference proteome</keyword>
<name>A0ABS5GCQ1_9BRAD</name>
<dbReference type="InterPro" id="IPR008756">
    <property type="entry name" value="Peptidase_M56"/>
</dbReference>
<gene>
    <name evidence="3" type="ORF">JQ619_25540</name>
</gene>
<dbReference type="CDD" id="cd07341">
    <property type="entry name" value="M56_BlaR1_MecR1_like"/>
    <property type="match status" value="1"/>
</dbReference>
<dbReference type="RefSeq" id="WP_172236656.1">
    <property type="nucleotide sequence ID" value="NZ_JABFDP010000011.1"/>
</dbReference>
<keyword evidence="1" id="KW-0472">Membrane</keyword>
<evidence type="ECO:0000259" key="2">
    <source>
        <dbReference type="Pfam" id="PF05569"/>
    </source>
</evidence>
<dbReference type="PANTHER" id="PTHR34978">
    <property type="entry name" value="POSSIBLE SENSOR-TRANSDUCER PROTEIN BLAR"/>
    <property type="match status" value="1"/>
</dbReference>
<dbReference type="Proteomes" id="UP001314635">
    <property type="component" value="Unassembled WGS sequence"/>
</dbReference>
<dbReference type="Pfam" id="PF05569">
    <property type="entry name" value="Peptidase_M56"/>
    <property type="match status" value="1"/>
</dbReference>
<keyword evidence="1" id="KW-1133">Transmembrane helix</keyword>
<keyword evidence="1" id="KW-0812">Transmembrane</keyword>
<reference evidence="4" key="1">
    <citation type="journal article" date="2021" name="ISME J.">
        <title>Evolutionary origin and ecological implication of a unique nif island in free-living Bradyrhizobium lineages.</title>
        <authorList>
            <person name="Tao J."/>
        </authorList>
    </citation>
    <scope>NUCLEOTIDE SEQUENCE [LARGE SCALE GENOMIC DNA]</scope>
    <source>
        <strain evidence="4">SZCCT0094</strain>
    </source>
</reference>
<accession>A0ABS5GCQ1</accession>
<evidence type="ECO:0000313" key="3">
    <source>
        <dbReference type="EMBL" id="MBR1139129.1"/>
    </source>
</evidence>
<feature type="domain" description="Peptidase M56" evidence="2">
    <location>
        <begin position="4"/>
        <end position="301"/>
    </location>
</feature>
<proteinExistence type="predicted"/>
<sequence>MDLLLEAALRSFGLGAAVWIGLRLVRVVNPRIELRVWVCVMLASTAMPALVGSSLVTLTLHEDPPAAAIPLPGAPDEQPMARSLRSGSAGAARVATAVDQSGSAREFGQADANRGVGAATSSSSAAPGVGAQLSAWRPNWRGLVFYLYFTVAAVLLLRISLGILFAVRLWRSAEIVHEPLAGGDVRVSPAVRSPVTFAGSVLLPLEYRDWEPVKLIAVLGHEHSHVRHLDFYTLLFATLHRAVFWINPLAWYLCYRVAALAEMRSDDEAIEGIGDRLAYAEVLLGVASNPAPPPHGMVALMHAIVAQRIERILDSDCVSERPALRKRIATYGACCTLILLSAGRIGYGYLPLDVSWDEFTARRTSGAVRAVMVPPEQLDSYVGYYQADPAVLPDLVLTVTRDKQHLFVQRTGQNKIEVLPESERDFFYTDRSFELSFIGRAGARAIAMVLHQNGTHIRASRVSADVARRAADLLEQRLIEQARTRSPARIDPAAFDRLVGYYRENPRLHVEISRDGDRLFGRYSGSRKMELFAEDDLHFFFKDIDAQIAFVADADGHVNALTSHQDGRLWPAQRIAAPDRTVGQVEDAAASRNPGIAPEQAVILREPRSAETIAGFYQVDSFKILVISAENGRSFAQLGYQPKVEIEAARDGSYGDVGMSLRLRFTLDDAGKVSGAMLIRKGKTTRLPRISGLPQFAPQASRLDARLFDAEYAGNYQAGFDTLIRITREGDRLRVEKPGLVTGDEIEPVADRVFLCRATGKHFLFIRDPSASALNLVIFEPGVGATLATRIDGATARELEVEHIRRTAMRIDRVLAQTATAGSEEILRDTIAQLQRGEVDSTQLKQRFPQELRVRLLKAKRELQALGVLQQLRFAGVAADGLDVFDAQFAWGSARFRVLLDSDRTVKRLAFRWYGDDTPGAYVPCGAEIPTGEPAGALSIDVTLINHSEGPVNAYLVGPDGERRFQSSFEPDTRGEVATKLDRPIVITDKAGDCIGIVLPGRATRVTEVRGSENGAVLGAPLIHDTPDPQSQTRLLDYMAAVRDGRIDETMLTRSMARNGRERLAVWQRMLTDLGRFESLRFIGGDSAVGDRFRARFSNGELDWRIVTAADGRISSLAVGAD</sequence>
<dbReference type="InterPro" id="IPR052173">
    <property type="entry name" value="Beta-lactam_resp_regulator"/>
</dbReference>
<feature type="transmembrane region" description="Helical" evidence="1">
    <location>
        <begin position="143"/>
        <end position="167"/>
    </location>
</feature>
<protein>
    <submittedName>
        <fullName evidence="3">DUF3471 domain-containing protein</fullName>
    </submittedName>
</protein>
<organism evidence="3 4">
    <name type="scientific">Bradyrhizobium denitrificans</name>
    <dbReference type="NCBI Taxonomy" id="2734912"/>
    <lineage>
        <taxon>Bacteria</taxon>
        <taxon>Pseudomonadati</taxon>
        <taxon>Pseudomonadota</taxon>
        <taxon>Alphaproteobacteria</taxon>
        <taxon>Hyphomicrobiales</taxon>
        <taxon>Nitrobacteraceae</taxon>
        <taxon>Bradyrhizobium</taxon>
    </lineage>
</organism>
<dbReference type="PANTHER" id="PTHR34978:SF3">
    <property type="entry name" value="SLR0241 PROTEIN"/>
    <property type="match status" value="1"/>
</dbReference>
<evidence type="ECO:0000256" key="1">
    <source>
        <dbReference type="SAM" id="Phobius"/>
    </source>
</evidence>
<dbReference type="EMBL" id="JAFCLK010000026">
    <property type="protein sequence ID" value="MBR1139129.1"/>
    <property type="molecule type" value="Genomic_DNA"/>
</dbReference>
<evidence type="ECO:0000313" key="4">
    <source>
        <dbReference type="Proteomes" id="UP001314635"/>
    </source>
</evidence>